<sequence>MELTFFLILHRYRFFSENLMLNEPVLINQRFTMRGSIF</sequence>
<proteinExistence type="predicted"/>
<evidence type="ECO:0000313" key="1">
    <source>
        <dbReference type="EMBL" id="DAD88457.1"/>
    </source>
</evidence>
<protein>
    <submittedName>
        <fullName evidence="1">Uncharacterized protein</fullName>
    </submittedName>
</protein>
<name>A0A8S5N1G9_9CAUD</name>
<accession>A0A8S5N1G9</accession>
<dbReference type="EMBL" id="BK015041">
    <property type="protein sequence ID" value="DAD88457.1"/>
    <property type="molecule type" value="Genomic_DNA"/>
</dbReference>
<organism evidence="1">
    <name type="scientific">Podoviridae sp. cttxo15</name>
    <dbReference type="NCBI Taxonomy" id="2826584"/>
    <lineage>
        <taxon>Viruses</taxon>
        <taxon>Duplodnaviria</taxon>
        <taxon>Heunggongvirae</taxon>
        <taxon>Uroviricota</taxon>
        <taxon>Caudoviricetes</taxon>
    </lineage>
</organism>
<reference evidence="1" key="1">
    <citation type="journal article" date="2021" name="Proc. Natl. Acad. Sci. U.S.A.">
        <title>A Catalog of Tens of Thousands of Viruses from Human Metagenomes Reveals Hidden Associations with Chronic Diseases.</title>
        <authorList>
            <person name="Tisza M.J."/>
            <person name="Buck C.B."/>
        </authorList>
    </citation>
    <scope>NUCLEOTIDE SEQUENCE</scope>
    <source>
        <strain evidence="1">Cttxo15</strain>
    </source>
</reference>